<dbReference type="AlphaFoldDB" id="A0AAR2L666"/>
<dbReference type="PROSITE" id="PS50835">
    <property type="entry name" value="IG_LIKE"/>
    <property type="match status" value="1"/>
</dbReference>
<evidence type="ECO:0000313" key="4">
    <source>
        <dbReference type="Ensembl" id="ENSPNAP00000070147.1"/>
    </source>
</evidence>
<reference evidence="4 5" key="1">
    <citation type="submission" date="2020-10" db="EMBL/GenBank/DDBJ databases">
        <title>Pygocentrus nattereri (red-bellied piranha) genome, fPygNat1, primary haplotype.</title>
        <authorList>
            <person name="Myers G."/>
            <person name="Meyer A."/>
            <person name="Karagic N."/>
            <person name="Pippel M."/>
            <person name="Winkler S."/>
            <person name="Tracey A."/>
            <person name="Wood J."/>
            <person name="Formenti G."/>
            <person name="Howe K."/>
            <person name="Fedrigo O."/>
            <person name="Jarvis E.D."/>
        </authorList>
    </citation>
    <scope>NUCLEOTIDE SEQUENCE [LARGE SCALE GENOMIC DNA]</scope>
</reference>
<keyword evidence="5" id="KW-1185">Reference proteome</keyword>
<reference evidence="4" key="3">
    <citation type="submission" date="2025-09" db="UniProtKB">
        <authorList>
            <consortium name="Ensembl"/>
        </authorList>
    </citation>
    <scope>IDENTIFICATION</scope>
</reference>
<dbReference type="Ensembl" id="ENSPNAT00000075835.1">
    <property type="protein sequence ID" value="ENSPNAP00000070147.1"/>
    <property type="gene ID" value="ENSPNAG00000033340.1"/>
</dbReference>
<proteinExistence type="predicted"/>
<dbReference type="FunFam" id="2.60.40.10:FF:000002">
    <property type="entry name" value="Titin a"/>
    <property type="match status" value="1"/>
</dbReference>
<feature type="domain" description="Ig-like" evidence="3">
    <location>
        <begin position="41"/>
        <end position="194"/>
    </location>
</feature>
<gene>
    <name evidence="4" type="primary">FAIM</name>
</gene>
<dbReference type="InterPro" id="IPR013783">
    <property type="entry name" value="Ig-like_fold"/>
</dbReference>
<dbReference type="InterPro" id="IPR003599">
    <property type="entry name" value="Ig_sub"/>
</dbReference>
<evidence type="ECO:0000259" key="3">
    <source>
        <dbReference type="PROSITE" id="PS50835"/>
    </source>
</evidence>
<dbReference type="GO" id="GO:0008307">
    <property type="term" value="F:structural constituent of muscle"/>
    <property type="evidence" value="ECO:0007669"/>
    <property type="project" value="TreeGrafter"/>
</dbReference>
<dbReference type="InterPro" id="IPR036179">
    <property type="entry name" value="Ig-like_dom_sf"/>
</dbReference>
<protein>
    <recommendedName>
        <fullName evidence="3">Ig-like domain-containing protein</fullName>
    </recommendedName>
</protein>
<dbReference type="PANTHER" id="PTHR14340">
    <property type="entry name" value="MICROFIBRIL-ASSOCIATED GLYCOPROTEIN 3"/>
    <property type="match status" value="1"/>
</dbReference>
<name>A0AAR2L666_PYGNA</name>
<dbReference type="PANTHER" id="PTHR14340:SF13">
    <property type="entry name" value="TITIN"/>
    <property type="match status" value="1"/>
</dbReference>
<dbReference type="InterPro" id="IPR007110">
    <property type="entry name" value="Ig-like_dom"/>
</dbReference>
<dbReference type="FunFam" id="2.60.40.10:FF:000031">
    <property type="entry name" value="Myosin-binding protein C, slow type"/>
    <property type="match status" value="1"/>
</dbReference>
<dbReference type="InterPro" id="IPR013098">
    <property type="entry name" value="Ig_I-set"/>
</dbReference>
<keyword evidence="1" id="KW-0677">Repeat</keyword>
<dbReference type="SMART" id="SM00409">
    <property type="entry name" value="IG"/>
    <property type="match status" value="2"/>
</dbReference>
<evidence type="ECO:0000256" key="1">
    <source>
        <dbReference type="ARBA" id="ARBA00022737"/>
    </source>
</evidence>
<dbReference type="Proteomes" id="UP001501920">
    <property type="component" value="Chromosome 6"/>
</dbReference>
<organism evidence="4 5">
    <name type="scientific">Pygocentrus nattereri</name>
    <name type="common">Red-bellied piranha</name>
    <dbReference type="NCBI Taxonomy" id="42514"/>
    <lineage>
        <taxon>Eukaryota</taxon>
        <taxon>Metazoa</taxon>
        <taxon>Chordata</taxon>
        <taxon>Craniata</taxon>
        <taxon>Vertebrata</taxon>
        <taxon>Euteleostomi</taxon>
        <taxon>Actinopterygii</taxon>
        <taxon>Neopterygii</taxon>
        <taxon>Teleostei</taxon>
        <taxon>Ostariophysi</taxon>
        <taxon>Characiformes</taxon>
        <taxon>Characoidei</taxon>
        <taxon>Pygocentrus</taxon>
    </lineage>
</organism>
<sequence>MESTREEWRKSCVPTISLQTQDVVIVEGEKMHLKVPYRAIPKPSMIWKKDETELKTGDRLTLTCELNNVHLELLKCKHEDAGVYTVTLENSLGSATGTVNVKVIGIEFDISVKNGVLIKAGETLRIPAYVVGRPIPEVKWTKDDAEPDKERVVIETVGKCSTLSIKNALRTDHGKYEITGTNPSGTKSAFIKVDVMGM</sequence>
<evidence type="ECO:0000313" key="5">
    <source>
        <dbReference type="Proteomes" id="UP001501920"/>
    </source>
</evidence>
<keyword evidence="2" id="KW-0393">Immunoglobulin domain</keyword>
<evidence type="ECO:0000256" key="2">
    <source>
        <dbReference type="ARBA" id="ARBA00023319"/>
    </source>
</evidence>
<accession>A0AAR2L666</accession>
<dbReference type="GO" id="GO:0045214">
    <property type="term" value="P:sarcomere organization"/>
    <property type="evidence" value="ECO:0007669"/>
    <property type="project" value="TreeGrafter"/>
</dbReference>
<dbReference type="GO" id="GO:0048738">
    <property type="term" value="P:cardiac muscle tissue development"/>
    <property type="evidence" value="ECO:0007669"/>
    <property type="project" value="TreeGrafter"/>
</dbReference>
<dbReference type="GO" id="GO:0031430">
    <property type="term" value="C:M band"/>
    <property type="evidence" value="ECO:0007669"/>
    <property type="project" value="TreeGrafter"/>
</dbReference>
<dbReference type="Pfam" id="PF07679">
    <property type="entry name" value="I-set"/>
    <property type="match status" value="2"/>
</dbReference>
<dbReference type="GeneTree" id="ENSGT01110000267173"/>
<dbReference type="SUPFAM" id="SSF48726">
    <property type="entry name" value="Immunoglobulin"/>
    <property type="match status" value="2"/>
</dbReference>
<reference evidence="4" key="2">
    <citation type="submission" date="2025-08" db="UniProtKB">
        <authorList>
            <consortium name="Ensembl"/>
        </authorList>
    </citation>
    <scope>IDENTIFICATION</scope>
</reference>
<dbReference type="Gene3D" id="2.60.40.10">
    <property type="entry name" value="Immunoglobulins"/>
    <property type="match status" value="2"/>
</dbReference>